<dbReference type="PANTHER" id="PTHR21112:SF0">
    <property type="entry name" value="CHEMOSENSORY PROTEIN A 29A-RELATED"/>
    <property type="match status" value="1"/>
</dbReference>
<gene>
    <name evidence="3" type="ORF">g.168438</name>
</gene>
<dbReference type="AlphaFoldDB" id="A0A2S2QTX6"/>
<feature type="signal peptide" evidence="2">
    <location>
        <begin position="1"/>
        <end position="16"/>
    </location>
</feature>
<dbReference type="OrthoDB" id="6609212at2759"/>
<evidence type="ECO:0000313" key="3">
    <source>
        <dbReference type="EMBL" id="MBY81185.1"/>
    </source>
</evidence>
<dbReference type="PANTHER" id="PTHR21112">
    <property type="entry name" value="CHEMOSENSORY PROTEIN A 29A-RELATED"/>
    <property type="match status" value="1"/>
</dbReference>
<proteinExistence type="predicted"/>
<protein>
    <recommendedName>
        <fullName evidence="4">MD-2-related lipid-recognition domain-containing protein</fullName>
    </recommendedName>
</protein>
<feature type="chain" id="PRO_5015447084" description="MD-2-related lipid-recognition domain-containing protein" evidence="2">
    <location>
        <begin position="17"/>
        <end position="193"/>
    </location>
</feature>
<evidence type="ECO:0000256" key="1">
    <source>
        <dbReference type="ARBA" id="ARBA00022729"/>
    </source>
</evidence>
<dbReference type="EMBL" id="GGMS01011982">
    <property type="protein sequence ID" value="MBY81185.1"/>
    <property type="molecule type" value="Transcribed_RNA"/>
</dbReference>
<dbReference type="SUPFAM" id="SSF63707">
    <property type="entry name" value="Ganglioside M2 (gm2) activator"/>
    <property type="match status" value="1"/>
</dbReference>
<keyword evidence="1 2" id="KW-0732">Signal</keyword>
<sequence length="193" mass="22227">MILFWIILGLLSLSESQKSFLPNLPAGEYRIVYDAVYNCKYSKNNLVEVNLYFSKKSNNMTEVKGNFTLHIPVDDDLNLEVNFSSWSLRGGWVKNSFVQNFDKMCTNLKMLAGKAWSPFVEAFHVPTNKCPIPKGTYTTKGIDVRVVDGNNFPKVFFYGKYKLEMKIKFKNNTLVGCEALEIRVVRPWELPNF</sequence>
<evidence type="ECO:0000256" key="2">
    <source>
        <dbReference type="SAM" id="SignalP"/>
    </source>
</evidence>
<name>A0A2S2QTX6_9HEMI</name>
<accession>A0A2S2QTX6</accession>
<organism evidence="3">
    <name type="scientific">Sipha flava</name>
    <name type="common">yellow sugarcane aphid</name>
    <dbReference type="NCBI Taxonomy" id="143950"/>
    <lineage>
        <taxon>Eukaryota</taxon>
        <taxon>Metazoa</taxon>
        <taxon>Ecdysozoa</taxon>
        <taxon>Arthropoda</taxon>
        <taxon>Hexapoda</taxon>
        <taxon>Insecta</taxon>
        <taxon>Pterygota</taxon>
        <taxon>Neoptera</taxon>
        <taxon>Paraneoptera</taxon>
        <taxon>Hemiptera</taxon>
        <taxon>Sternorrhyncha</taxon>
        <taxon>Aphidomorpha</taxon>
        <taxon>Aphidoidea</taxon>
        <taxon>Aphididae</taxon>
        <taxon>Sipha</taxon>
    </lineage>
</organism>
<reference evidence="3" key="1">
    <citation type="submission" date="2018-04" db="EMBL/GenBank/DDBJ databases">
        <title>Transcriptome assembly of Sipha flava.</title>
        <authorList>
            <person name="Scully E.D."/>
            <person name="Geib S.M."/>
            <person name="Palmer N.A."/>
            <person name="Koch K."/>
            <person name="Bradshaw J."/>
            <person name="Heng-Moss T."/>
            <person name="Sarath G."/>
        </authorList>
    </citation>
    <scope>NUCLEOTIDE SEQUENCE</scope>
</reference>
<dbReference type="Gene3D" id="2.70.220.10">
    <property type="entry name" value="Ganglioside GM2 activator"/>
    <property type="match status" value="1"/>
</dbReference>
<evidence type="ECO:0008006" key="4">
    <source>
        <dbReference type="Google" id="ProtNLM"/>
    </source>
</evidence>
<dbReference type="InterPro" id="IPR036846">
    <property type="entry name" value="GM2-AP_sf"/>
</dbReference>